<dbReference type="PROSITE" id="PS00280">
    <property type="entry name" value="BPTI_KUNITZ_1"/>
    <property type="match status" value="1"/>
</dbReference>
<dbReference type="AlphaFoldDB" id="A0A7I4YNS2"/>
<accession>A0A7I4YNS2</accession>
<name>A0A7I4YNS2_HAECO</name>
<dbReference type="InterPro" id="IPR020901">
    <property type="entry name" value="Prtase_inh_Kunz-CS"/>
</dbReference>
<evidence type="ECO:0000313" key="3">
    <source>
        <dbReference type="WBParaSite" id="HCON_00125340-00001"/>
    </source>
</evidence>
<keyword evidence="2" id="KW-1185">Reference proteome</keyword>
<feature type="domain" description="BPTI/Kunitz inhibitor" evidence="1">
    <location>
        <begin position="18"/>
        <end position="70"/>
    </location>
</feature>
<dbReference type="PROSITE" id="PS50279">
    <property type="entry name" value="BPTI_KUNITZ_2"/>
    <property type="match status" value="2"/>
</dbReference>
<dbReference type="Proteomes" id="UP000025227">
    <property type="component" value="Unplaced"/>
</dbReference>
<evidence type="ECO:0000313" key="2">
    <source>
        <dbReference type="Proteomes" id="UP000025227"/>
    </source>
</evidence>
<reference evidence="3" key="1">
    <citation type="submission" date="2020-12" db="UniProtKB">
        <authorList>
            <consortium name="WormBaseParasite"/>
        </authorList>
    </citation>
    <scope>IDENTIFICATION</scope>
    <source>
        <strain evidence="3">MHco3</strain>
    </source>
</reference>
<feature type="domain" description="BPTI/Kunitz inhibitor" evidence="1">
    <location>
        <begin position="123"/>
        <end position="176"/>
    </location>
</feature>
<sequence>MYWLLLILVPLVIAQKECLISKDSGYVCDEEAGQRFYFDMRMKRCQPFYYKGCGGNGNAFMTRDECLKKCSDVKGETAIQAVCKSGAYAAGATSLPEPLGCTECPKGYECEDKLCCPKKDYLCSLQYDAGKFGDKGSHTPRYFYSKSLKNCMLFTYYGRDGNANNFATYNECKKMCMT</sequence>
<dbReference type="PANTHER" id="PTHR46339">
    <property type="entry name" value="PROTEIN CBG15282-RELATED"/>
    <property type="match status" value="1"/>
</dbReference>
<dbReference type="Gene3D" id="4.10.410.10">
    <property type="entry name" value="Pancreatic trypsin inhibitor Kunitz domain"/>
    <property type="match status" value="2"/>
</dbReference>
<dbReference type="InterPro" id="IPR036880">
    <property type="entry name" value="Kunitz_BPTI_sf"/>
</dbReference>
<dbReference type="SMART" id="SM00289">
    <property type="entry name" value="WR1"/>
    <property type="match status" value="1"/>
</dbReference>
<dbReference type="Pfam" id="PF00014">
    <property type="entry name" value="Kunitz_BPTI"/>
    <property type="match status" value="2"/>
</dbReference>
<protein>
    <submittedName>
        <fullName evidence="3">Kunitz/Bovine pancreatic trypsin inhibitor domain protein</fullName>
    </submittedName>
</protein>
<dbReference type="PRINTS" id="PR00759">
    <property type="entry name" value="BASICPTASE"/>
</dbReference>
<dbReference type="InterPro" id="IPR053014">
    <property type="entry name" value="Cuticle_assoc_divergent"/>
</dbReference>
<organism evidence="2 3">
    <name type="scientific">Haemonchus contortus</name>
    <name type="common">Barber pole worm</name>
    <dbReference type="NCBI Taxonomy" id="6289"/>
    <lineage>
        <taxon>Eukaryota</taxon>
        <taxon>Metazoa</taxon>
        <taxon>Ecdysozoa</taxon>
        <taxon>Nematoda</taxon>
        <taxon>Chromadorea</taxon>
        <taxon>Rhabditida</taxon>
        <taxon>Rhabditina</taxon>
        <taxon>Rhabditomorpha</taxon>
        <taxon>Strongyloidea</taxon>
        <taxon>Trichostrongylidae</taxon>
        <taxon>Haemonchus</taxon>
    </lineage>
</organism>
<dbReference type="OrthoDB" id="5950222at2759"/>
<dbReference type="GO" id="GO:0004867">
    <property type="term" value="F:serine-type endopeptidase inhibitor activity"/>
    <property type="evidence" value="ECO:0007669"/>
    <property type="project" value="InterPro"/>
</dbReference>
<dbReference type="OMA" id="ATYNECK"/>
<dbReference type="InterPro" id="IPR002223">
    <property type="entry name" value="Kunitz_BPTI"/>
</dbReference>
<dbReference type="InterPro" id="IPR006150">
    <property type="entry name" value="Cys_repeat_1"/>
</dbReference>
<dbReference type="WBParaSite" id="HCON_00125340-00001">
    <property type="protein sequence ID" value="HCON_00125340-00001"/>
    <property type="gene ID" value="HCON_00125340"/>
</dbReference>
<dbReference type="SMART" id="SM00131">
    <property type="entry name" value="KU"/>
    <property type="match status" value="2"/>
</dbReference>
<evidence type="ECO:0000259" key="1">
    <source>
        <dbReference type="PROSITE" id="PS50279"/>
    </source>
</evidence>
<proteinExistence type="predicted"/>
<dbReference type="SUPFAM" id="SSF57362">
    <property type="entry name" value="BPTI-like"/>
    <property type="match status" value="2"/>
</dbReference>